<dbReference type="AlphaFoldDB" id="A0A3B1BWF6"/>
<name>A0A3B1BWF6_9ZZZZ</name>
<dbReference type="SUPFAM" id="SSF102705">
    <property type="entry name" value="NIF3 (NGG1p interacting factor 3)-like"/>
    <property type="match status" value="1"/>
</dbReference>
<keyword evidence="2" id="KW-0479">Metal-binding</keyword>
<proteinExistence type="inferred from homology"/>
<reference evidence="3" key="1">
    <citation type="submission" date="2018-06" db="EMBL/GenBank/DDBJ databases">
        <authorList>
            <person name="Zhirakovskaya E."/>
        </authorList>
    </citation>
    <scope>NUCLEOTIDE SEQUENCE</scope>
</reference>
<dbReference type="EMBL" id="UOGB01000034">
    <property type="protein sequence ID" value="VAX15818.1"/>
    <property type="molecule type" value="Genomic_DNA"/>
</dbReference>
<dbReference type="GO" id="GO:0046872">
    <property type="term" value="F:metal ion binding"/>
    <property type="evidence" value="ECO:0007669"/>
    <property type="project" value="UniProtKB-KW"/>
</dbReference>
<keyword evidence="3" id="KW-0378">Hydrolase</keyword>
<gene>
    <name evidence="3" type="ORF">MNBD_NITROSPINAE03-548</name>
</gene>
<evidence type="ECO:0000313" key="3">
    <source>
        <dbReference type="EMBL" id="VAX15818.1"/>
    </source>
</evidence>
<dbReference type="InterPro" id="IPR036069">
    <property type="entry name" value="DUF34/NIF3_sf"/>
</dbReference>
<dbReference type="InterPro" id="IPR002678">
    <property type="entry name" value="DUF34/NIF3"/>
</dbReference>
<dbReference type="PANTHER" id="PTHR13799">
    <property type="entry name" value="NGG1 INTERACTING FACTOR 3"/>
    <property type="match status" value="1"/>
</dbReference>
<evidence type="ECO:0000256" key="2">
    <source>
        <dbReference type="ARBA" id="ARBA00022723"/>
    </source>
</evidence>
<dbReference type="GO" id="GO:0016787">
    <property type="term" value="F:hydrolase activity"/>
    <property type="evidence" value="ECO:0007669"/>
    <property type="project" value="UniProtKB-KW"/>
</dbReference>
<evidence type="ECO:0000256" key="1">
    <source>
        <dbReference type="ARBA" id="ARBA00006964"/>
    </source>
</evidence>
<protein>
    <submittedName>
        <fullName evidence="3">GTP cyclohydrolase 1 type 2 homolog YbgI</fullName>
    </submittedName>
</protein>
<dbReference type="Gene3D" id="3.40.1390.30">
    <property type="entry name" value="NIF3 (NGG1p interacting factor 3)-like"/>
    <property type="match status" value="2"/>
</dbReference>
<dbReference type="PANTHER" id="PTHR13799:SF14">
    <property type="entry name" value="GTP CYCLOHYDROLASE 1 TYPE 2 HOMOLOG"/>
    <property type="match status" value="1"/>
</dbReference>
<sequence>MNLHELTQFIDDYLDIDAIEDSCPRGLQVEGALDVTKIVSGVSACVELFNEAVARGANAILVHHGMFWDSDPKVVRGSLKQRLKILLDNDISLLGYHLPLDRHPEVGNNIQIAERLDLVDPEPFADYNGKPISYIAKTKDPVPVADFIEMVKDRINPDLRHHAFGPDEINDVAILSGGAPRFVREALDRGADLFLTGEDTESIYHLSKEEEIHFVSAGHHATERFGVIALGELLARKFDIEVEFVDIPNPI</sequence>
<accession>A0A3B1BWF6</accession>
<organism evidence="3">
    <name type="scientific">hydrothermal vent metagenome</name>
    <dbReference type="NCBI Taxonomy" id="652676"/>
    <lineage>
        <taxon>unclassified sequences</taxon>
        <taxon>metagenomes</taxon>
        <taxon>ecological metagenomes</taxon>
    </lineage>
</organism>
<dbReference type="GO" id="GO:0005737">
    <property type="term" value="C:cytoplasm"/>
    <property type="evidence" value="ECO:0007669"/>
    <property type="project" value="TreeGrafter"/>
</dbReference>
<comment type="similarity">
    <text evidence="1">Belongs to the GTP cyclohydrolase I type 2/NIF3 family.</text>
</comment>
<dbReference type="NCBIfam" id="TIGR00486">
    <property type="entry name" value="YbgI_SA1388"/>
    <property type="match status" value="1"/>
</dbReference>
<dbReference type="Pfam" id="PF01784">
    <property type="entry name" value="DUF34_NIF3"/>
    <property type="match status" value="1"/>
</dbReference>